<feature type="region of interest" description="Disordered" evidence="1">
    <location>
        <begin position="1"/>
        <end position="24"/>
    </location>
</feature>
<name>A0A2P4WSV3_CAERE</name>
<proteinExistence type="predicted"/>
<organism evidence="2 3">
    <name type="scientific">Caenorhabditis remanei</name>
    <name type="common">Caenorhabditis vulgaris</name>
    <dbReference type="NCBI Taxonomy" id="31234"/>
    <lineage>
        <taxon>Eukaryota</taxon>
        <taxon>Metazoa</taxon>
        <taxon>Ecdysozoa</taxon>
        <taxon>Nematoda</taxon>
        <taxon>Chromadorea</taxon>
        <taxon>Rhabditida</taxon>
        <taxon>Rhabditina</taxon>
        <taxon>Rhabditomorpha</taxon>
        <taxon>Rhabditoidea</taxon>
        <taxon>Rhabditidae</taxon>
        <taxon>Peloderinae</taxon>
        <taxon>Caenorhabditis</taxon>
    </lineage>
</organism>
<protein>
    <submittedName>
        <fullName evidence="2">Uncharacterized protein</fullName>
    </submittedName>
</protein>
<sequence>MEKPDTSTSLTTTELSESTHEDITPPTTLIDAQRFSSFHRLLRTIMVVLHFITKRRIALHLHATIAREVLYQTAQTMHLPTEAC</sequence>
<gene>
    <name evidence="2" type="ORF">GCK72_025158</name>
</gene>
<evidence type="ECO:0000313" key="3">
    <source>
        <dbReference type="Proteomes" id="UP000483820"/>
    </source>
</evidence>
<dbReference type="AlphaFoldDB" id="A0A2P4WSV3"/>
<reference evidence="2 3" key="1">
    <citation type="submission" date="2019-12" db="EMBL/GenBank/DDBJ databases">
        <title>Chromosome-level assembly of the Caenorhabditis remanei genome.</title>
        <authorList>
            <person name="Teterina A.A."/>
            <person name="Willis J.H."/>
            <person name="Phillips P.C."/>
        </authorList>
    </citation>
    <scope>NUCLEOTIDE SEQUENCE [LARGE SCALE GENOMIC DNA]</scope>
    <source>
        <strain evidence="2 3">PX506</strain>
        <tissue evidence="2">Whole organism</tissue>
    </source>
</reference>
<dbReference type="KEGG" id="crq:GCK72_025158"/>
<evidence type="ECO:0000256" key="1">
    <source>
        <dbReference type="SAM" id="MobiDB-lite"/>
    </source>
</evidence>
<comment type="caution">
    <text evidence="2">The sequence shown here is derived from an EMBL/GenBank/DDBJ whole genome shotgun (WGS) entry which is preliminary data.</text>
</comment>
<dbReference type="GeneID" id="78777883"/>
<dbReference type="EMBL" id="WUAV01000006">
    <property type="protein sequence ID" value="KAF1748691.1"/>
    <property type="molecule type" value="Genomic_DNA"/>
</dbReference>
<dbReference type="CTD" id="78777883"/>
<accession>A0A2P4WSV3</accession>
<dbReference type="RefSeq" id="XP_053579785.1">
    <property type="nucleotide sequence ID" value="XM_053736219.1"/>
</dbReference>
<evidence type="ECO:0000313" key="2">
    <source>
        <dbReference type="EMBL" id="KAF1748691.1"/>
    </source>
</evidence>
<feature type="compositionally biased region" description="Low complexity" evidence="1">
    <location>
        <begin position="1"/>
        <end position="16"/>
    </location>
</feature>
<dbReference type="Proteomes" id="UP000483820">
    <property type="component" value="Chromosome X"/>
</dbReference>